<dbReference type="RefSeq" id="WP_083080639.1">
    <property type="nucleotide sequence ID" value="NZ_MVHU01000009.1"/>
</dbReference>
<gene>
    <name evidence="2" type="ORF">BST28_08250</name>
</gene>
<sequence>MSDLFDDDPRIGHPERTFTNESKTEVADTIRADYQQWARRTGRPKSKTSRTDAMTAWHLVTTGQSTPELLGWPDLAAIVAAGGGHHPDNEGDTHD</sequence>
<reference evidence="2 3" key="1">
    <citation type="submission" date="2017-02" db="EMBL/GenBank/DDBJ databases">
        <title>The new phylogeny of genus Mycobacterium.</title>
        <authorList>
            <person name="Tortoli E."/>
            <person name="Trovato A."/>
            <person name="Cirillo D.M."/>
        </authorList>
    </citation>
    <scope>NUCLEOTIDE SEQUENCE [LARGE SCALE GENOMIC DNA]</scope>
    <source>
        <strain evidence="2 3">DSM 45093</strain>
    </source>
</reference>
<proteinExistence type="predicted"/>
<organism evidence="2 3">
    <name type="scientific">Mycolicibacter kumamotonensis</name>
    <dbReference type="NCBI Taxonomy" id="354243"/>
    <lineage>
        <taxon>Bacteria</taxon>
        <taxon>Bacillati</taxon>
        <taxon>Actinomycetota</taxon>
        <taxon>Actinomycetes</taxon>
        <taxon>Mycobacteriales</taxon>
        <taxon>Mycobacteriaceae</taxon>
        <taxon>Mycolicibacter</taxon>
    </lineage>
</organism>
<dbReference type="AlphaFoldDB" id="A0A1X0E7Q0"/>
<protein>
    <submittedName>
        <fullName evidence="2">Uncharacterized protein</fullName>
    </submittedName>
</protein>
<feature type="region of interest" description="Disordered" evidence="1">
    <location>
        <begin position="1"/>
        <end position="24"/>
    </location>
</feature>
<comment type="caution">
    <text evidence="2">The sequence shown here is derived from an EMBL/GenBank/DDBJ whole genome shotgun (WGS) entry which is preliminary data.</text>
</comment>
<dbReference type="EMBL" id="MVHU01000009">
    <property type="protein sequence ID" value="ORA80744.1"/>
    <property type="molecule type" value="Genomic_DNA"/>
</dbReference>
<name>A0A1X0E7Q0_9MYCO</name>
<evidence type="ECO:0000256" key="1">
    <source>
        <dbReference type="SAM" id="MobiDB-lite"/>
    </source>
</evidence>
<evidence type="ECO:0000313" key="3">
    <source>
        <dbReference type="Proteomes" id="UP000192713"/>
    </source>
</evidence>
<evidence type="ECO:0000313" key="2">
    <source>
        <dbReference type="EMBL" id="ORA80744.1"/>
    </source>
</evidence>
<feature type="compositionally biased region" description="Basic and acidic residues" evidence="1">
    <location>
        <begin position="7"/>
        <end position="24"/>
    </location>
</feature>
<dbReference type="Proteomes" id="UP000192713">
    <property type="component" value="Unassembled WGS sequence"/>
</dbReference>
<accession>A0A1X0E7Q0</accession>